<name>A0A1M6C4R0_9BACT</name>
<dbReference type="AlphaFoldDB" id="A0A1M6C4R0"/>
<proteinExistence type="predicted"/>
<gene>
    <name evidence="1" type="ORF">SAMN02745216_00150</name>
</gene>
<protein>
    <submittedName>
        <fullName evidence="1">Uncharacterized protein</fullName>
    </submittedName>
</protein>
<reference evidence="2" key="1">
    <citation type="submission" date="2016-11" db="EMBL/GenBank/DDBJ databases">
        <authorList>
            <person name="Varghese N."/>
            <person name="Submissions S."/>
        </authorList>
    </citation>
    <scope>NUCLEOTIDE SEQUENCE [LARGE SCALE GENOMIC DNA]</scope>
    <source>
        <strain evidence="2">DSM 16219</strain>
    </source>
</reference>
<dbReference type="EMBL" id="FQZU01000001">
    <property type="protein sequence ID" value="SHI56010.1"/>
    <property type="molecule type" value="Genomic_DNA"/>
</dbReference>
<sequence length="153" mass="17433">MLLLRRRCPLVPMVPVGMHTRVTSIEAITNCWYGRKGFRGHDLISGAVFKQEQRLMRSGSCPLNSGRITKRLKSVSSPENPVRWVSLRRYRPYCAYRQKAFLSIQRAVSALYPTNAFCLKKQFSPLKIVIPAWAIGCFMIARKRGSSVVPAYI</sequence>
<accession>A0A1M6C4R0</accession>
<keyword evidence="2" id="KW-1185">Reference proteome</keyword>
<organism evidence="1 2">
    <name type="scientific">Desulfatibacillum alkenivorans DSM 16219</name>
    <dbReference type="NCBI Taxonomy" id="1121393"/>
    <lineage>
        <taxon>Bacteria</taxon>
        <taxon>Pseudomonadati</taxon>
        <taxon>Thermodesulfobacteriota</taxon>
        <taxon>Desulfobacteria</taxon>
        <taxon>Desulfobacterales</taxon>
        <taxon>Desulfatibacillaceae</taxon>
        <taxon>Desulfatibacillum</taxon>
    </lineage>
</organism>
<evidence type="ECO:0000313" key="2">
    <source>
        <dbReference type="Proteomes" id="UP000183994"/>
    </source>
</evidence>
<evidence type="ECO:0000313" key="1">
    <source>
        <dbReference type="EMBL" id="SHI56010.1"/>
    </source>
</evidence>
<dbReference type="Proteomes" id="UP000183994">
    <property type="component" value="Unassembled WGS sequence"/>
</dbReference>